<dbReference type="AlphaFoldDB" id="V8N8X1"/>
<organism evidence="1 2">
    <name type="scientific">Ophiophagus hannah</name>
    <name type="common">King cobra</name>
    <name type="synonym">Naja hannah</name>
    <dbReference type="NCBI Taxonomy" id="8665"/>
    <lineage>
        <taxon>Eukaryota</taxon>
        <taxon>Metazoa</taxon>
        <taxon>Chordata</taxon>
        <taxon>Craniata</taxon>
        <taxon>Vertebrata</taxon>
        <taxon>Euteleostomi</taxon>
        <taxon>Lepidosauria</taxon>
        <taxon>Squamata</taxon>
        <taxon>Bifurcata</taxon>
        <taxon>Unidentata</taxon>
        <taxon>Episquamata</taxon>
        <taxon>Toxicofera</taxon>
        <taxon>Serpentes</taxon>
        <taxon>Colubroidea</taxon>
        <taxon>Elapidae</taxon>
        <taxon>Elapinae</taxon>
        <taxon>Ophiophagus</taxon>
    </lineage>
</organism>
<reference evidence="1 2" key="1">
    <citation type="journal article" date="2013" name="Proc. Natl. Acad. Sci. U.S.A.">
        <title>The king cobra genome reveals dynamic gene evolution and adaptation in the snake venom system.</title>
        <authorList>
            <person name="Vonk F.J."/>
            <person name="Casewell N.R."/>
            <person name="Henkel C.V."/>
            <person name="Heimberg A.M."/>
            <person name="Jansen H.J."/>
            <person name="McCleary R.J."/>
            <person name="Kerkkamp H.M."/>
            <person name="Vos R.A."/>
            <person name="Guerreiro I."/>
            <person name="Calvete J.J."/>
            <person name="Wuster W."/>
            <person name="Woods A.E."/>
            <person name="Logan J.M."/>
            <person name="Harrison R.A."/>
            <person name="Castoe T.A."/>
            <person name="de Koning A.P."/>
            <person name="Pollock D.D."/>
            <person name="Yandell M."/>
            <person name="Calderon D."/>
            <person name="Renjifo C."/>
            <person name="Currier R.B."/>
            <person name="Salgado D."/>
            <person name="Pla D."/>
            <person name="Sanz L."/>
            <person name="Hyder A.S."/>
            <person name="Ribeiro J.M."/>
            <person name="Arntzen J.W."/>
            <person name="van den Thillart G.E."/>
            <person name="Boetzer M."/>
            <person name="Pirovano W."/>
            <person name="Dirks R.P."/>
            <person name="Spaink H.P."/>
            <person name="Duboule D."/>
            <person name="McGlinn E."/>
            <person name="Kini R.M."/>
            <person name="Richardson M.K."/>
        </authorList>
    </citation>
    <scope>NUCLEOTIDE SEQUENCE</scope>
    <source>
        <tissue evidence="1">Blood</tissue>
    </source>
</reference>
<feature type="non-terminal residue" evidence="1">
    <location>
        <position position="1"/>
    </location>
</feature>
<gene>
    <name evidence="1" type="ORF">L345_15734</name>
</gene>
<dbReference type="Proteomes" id="UP000018936">
    <property type="component" value="Unassembled WGS sequence"/>
</dbReference>
<proteinExistence type="predicted"/>
<name>V8N8X1_OPHHA</name>
<evidence type="ECO:0000313" key="1">
    <source>
        <dbReference type="EMBL" id="ETE58545.1"/>
    </source>
</evidence>
<sequence length="143" mass="16407">MVRNRSHILTLLSIQDDDFYPNLFWAEVRLRALTPKTLGIEAYDLTRFQMLNPSGLSFVQWIKEPRPLTLRDNQAVVIADGVEKMEISGLTESSFGYVRALVYDFHSEVPGRVLVAERLFFIKKGSGFFLCLFEFTDSVLILV</sequence>
<keyword evidence="2" id="KW-1185">Reference proteome</keyword>
<comment type="caution">
    <text evidence="1">The sequence shown here is derived from an EMBL/GenBank/DDBJ whole genome shotgun (WGS) entry which is preliminary data.</text>
</comment>
<protein>
    <submittedName>
        <fullName evidence="1">Uncharacterized protein</fullName>
    </submittedName>
</protein>
<evidence type="ECO:0000313" key="2">
    <source>
        <dbReference type="Proteomes" id="UP000018936"/>
    </source>
</evidence>
<accession>V8N8X1</accession>
<dbReference type="EMBL" id="AZIM01006595">
    <property type="protein sequence ID" value="ETE58545.1"/>
    <property type="molecule type" value="Genomic_DNA"/>
</dbReference>
<dbReference type="OrthoDB" id="446173at2759"/>